<comment type="subunit">
    <text evidence="9">Homotetramer.</text>
</comment>
<evidence type="ECO:0000259" key="10">
    <source>
        <dbReference type="Pfam" id="PF00483"/>
    </source>
</evidence>
<feature type="binding site" evidence="9">
    <location>
        <position position="191"/>
    </location>
    <ligand>
        <name>alpha-D-glucose 1-phosphate</name>
        <dbReference type="ChEBI" id="CHEBI:58601"/>
    </ligand>
</feature>
<accession>A0ABW0W550</accession>
<dbReference type="CDD" id="cd04651">
    <property type="entry name" value="LbH_G1P_AT_C"/>
    <property type="match status" value="1"/>
</dbReference>
<evidence type="ECO:0000256" key="1">
    <source>
        <dbReference type="ARBA" id="ARBA00010443"/>
    </source>
</evidence>
<dbReference type="NCBIfam" id="NF003670">
    <property type="entry name" value="PRK05293.1"/>
    <property type="match status" value="1"/>
</dbReference>
<dbReference type="InterPro" id="IPR011831">
    <property type="entry name" value="ADP-Glc_PPase"/>
</dbReference>
<reference evidence="13" key="1">
    <citation type="journal article" date="2019" name="Int. J. Syst. Evol. Microbiol.">
        <title>The Global Catalogue of Microorganisms (GCM) 10K type strain sequencing project: providing services to taxonomists for standard genome sequencing and annotation.</title>
        <authorList>
            <consortium name="The Broad Institute Genomics Platform"/>
            <consortium name="The Broad Institute Genome Sequencing Center for Infectious Disease"/>
            <person name="Wu L."/>
            <person name="Ma J."/>
        </authorList>
    </citation>
    <scope>NUCLEOTIDE SEQUENCE [LARGE SCALE GENOMIC DNA]</scope>
    <source>
        <strain evidence="13">CGMCC 1.3240</strain>
    </source>
</reference>
<comment type="similarity">
    <text evidence="1 9">Belongs to the bacterial/plant glucose-1-phosphate adenylyltransferase family.</text>
</comment>
<feature type="site" description="Could play a key role in the communication between the regulatory and the substrate sites" evidence="9">
    <location>
        <position position="60"/>
    </location>
</feature>
<comment type="pathway">
    <text evidence="9">Glycan biosynthesis; glycogen biosynthesis.</text>
</comment>
<keyword evidence="7 9" id="KW-0320">Glycogen biosynthesis</keyword>
<evidence type="ECO:0000256" key="4">
    <source>
        <dbReference type="ARBA" id="ARBA00022695"/>
    </source>
</evidence>
<protein>
    <recommendedName>
        <fullName evidence="9">Glucose-1-phosphate adenylyltransferase</fullName>
        <ecNumber evidence="9">2.7.7.27</ecNumber>
    </recommendedName>
    <alternativeName>
        <fullName evidence="9">ADP-glucose pyrophosphorylase</fullName>
        <shortName evidence="9">ADPGlc PPase</shortName>
    </alternativeName>
    <alternativeName>
        <fullName evidence="9">ADP-glucose synthase</fullName>
    </alternativeName>
</protein>
<dbReference type="HAMAP" id="MF_00624">
    <property type="entry name" value="GlgC"/>
    <property type="match status" value="1"/>
</dbReference>
<dbReference type="CDD" id="cd02508">
    <property type="entry name" value="ADP_Glucose_PP"/>
    <property type="match status" value="1"/>
</dbReference>
<keyword evidence="5 9" id="KW-0547">Nucleotide-binding</keyword>
<dbReference type="EMBL" id="JBHSOW010000092">
    <property type="protein sequence ID" value="MFC5652179.1"/>
    <property type="molecule type" value="Genomic_DNA"/>
</dbReference>
<organism evidence="12 13">
    <name type="scientific">Paenibacillus solisilvae</name>
    <dbReference type="NCBI Taxonomy" id="2486751"/>
    <lineage>
        <taxon>Bacteria</taxon>
        <taxon>Bacillati</taxon>
        <taxon>Bacillota</taxon>
        <taxon>Bacilli</taxon>
        <taxon>Bacillales</taxon>
        <taxon>Paenibacillaceae</taxon>
        <taxon>Paenibacillus</taxon>
    </lineage>
</organism>
<comment type="catalytic activity">
    <reaction evidence="9">
        <text>alpha-D-glucose 1-phosphate + ATP + H(+) = ADP-alpha-D-glucose + diphosphate</text>
        <dbReference type="Rhea" id="RHEA:12120"/>
        <dbReference type="ChEBI" id="CHEBI:15378"/>
        <dbReference type="ChEBI" id="CHEBI:30616"/>
        <dbReference type="ChEBI" id="CHEBI:33019"/>
        <dbReference type="ChEBI" id="CHEBI:57498"/>
        <dbReference type="ChEBI" id="CHEBI:58601"/>
        <dbReference type="EC" id="2.7.7.27"/>
    </reaction>
</comment>
<dbReference type="InterPro" id="IPR023049">
    <property type="entry name" value="GlgC_bac"/>
</dbReference>
<keyword evidence="8 9" id="KW-0119">Carbohydrate metabolism</keyword>
<gene>
    <name evidence="9" type="primary">glgC</name>
    <name evidence="12" type="ORF">ACFPYJ_24285</name>
</gene>
<comment type="caution">
    <text evidence="12">The sequence shown here is derived from an EMBL/GenBank/DDBJ whole genome shotgun (WGS) entry which is preliminary data.</text>
</comment>
<proteinExistence type="inferred from homology"/>
<dbReference type="SUPFAM" id="SSF53448">
    <property type="entry name" value="Nucleotide-diphospho-sugar transferases"/>
    <property type="match status" value="1"/>
</dbReference>
<feature type="domain" description="Nucleotidyl transferase" evidence="10">
    <location>
        <begin position="8"/>
        <end position="261"/>
    </location>
</feature>
<dbReference type="InterPro" id="IPR011004">
    <property type="entry name" value="Trimer_LpxA-like_sf"/>
</dbReference>
<feature type="binding site" evidence="9">
    <location>
        <begin position="180"/>
        <end position="181"/>
    </location>
    <ligand>
        <name>alpha-D-glucose 1-phosphate</name>
        <dbReference type="ChEBI" id="CHEBI:58601"/>
    </ligand>
</feature>
<dbReference type="PANTHER" id="PTHR43523:SF2">
    <property type="entry name" value="GLUCOSE-1-PHOSPHATE ADENYLYLTRANSFERASE"/>
    <property type="match status" value="1"/>
</dbReference>
<dbReference type="NCBIfam" id="TIGR02091">
    <property type="entry name" value="glgC"/>
    <property type="match status" value="1"/>
</dbReference>
<evidence type="ECO:0000256" key="2">
    <source>
        <dbReference type="ARBA" id="ARBA00022600"/>
    </source>
</evidence>
<dbReference type="Gene3D" id="2.160.10.10">
    <property type="entry name" value="Hexapeptide repeat proteins"/>
    <property type="match status" value="1"/>
</dbReference>
<evidence type="ECO:0000256" key="7">
    <source>
        <dbReference type="ARBA" id="ARBA00023056"/>
    </source>
</evidence>
<dbReference type="PROSITE" id="PS00808">
    <property type="entry name" value="ADP_GLC_PYROPHOSPH_1"/>
    <property type="match status" value="1"/>
</dbReference>
<keyword evidence="3 9" id="KW-0808">Transferase</keyword>
<dbReference type="SUPFAM" id="SSF51161">
    <property type="entry name" value="Trimeric LpxA-like enzymes"/>
    <property type="match status" value="1"/>
</dbReference>
<dbReference type="PROSITE" id="PS00809">
    <property type="entry name" value="ADP_GLC_PYROPHOSPH_2"/>
    <property type="match status" value="1"/>
</dbReference>
<evidence type="ECO:0000256" key="5">
    <source>
        <dbReference type="ARBA" id="ARBA00022741"/>
    </source>
</evidence>
<dbReference type="PANTHER" id="PTHR43523">
    <property type="entry name" value="GLUCOSE-1-PHOSPHATE ADENYLYLTRANSFERASE-RELATED"/>
    <property type="match status" value="1"/>
</dbReference>
<feature type="binding site" evidence="9">
    <location>
        <position position="100"/>
    </location>
    <ligand>
        <name>alpha-D-glucose 1-phosphate</name>
        <dbReference type="ChEBI" id="CHEBI:58601"/>
    </ligand>
</feature>
<dbReference type="Proteomes" id="UP001596047">
    <property type="component" value="Unassembled WGS sequence"/>
</dbReference>
<name>A0ABW0W550_9BACL</name>
<keyword evidence="6 9" id="KW-0067">ATP-binding</keyword>
<dbReference type="InterPro" id="IPR056818">
    <property type="entry name" value="GlmU/GlgC-like_hexapep"/>
</dbReference>
<keyword evidence="4 9" id="KW-0548">Nucleotidyltransferase</keyword>
<evidence type="ECO:0000256" key="8">
    <source>
        <dbReference type="ARBA" id="ARBA00023277"/>
    </source>
</evidence>
<evidence type="ECO:0000256" key="9">
    <source>
        <dbReference type="HAMAP-Rule" id="MF_00624"/>
    </source>
</evidence>
<dbReference type="GO" id="GO:0008878">
    <property type="term" value="F:glucose-1-phosphate adenylyltransferase activity"/>
    <property type="evidence" value="ECO:0007669"/>
    <property type="project" value="UniProtKB-EC"/>
</dbReference>
<dbReference type="EC" id="2.7.7.27" evidence="9"/>
<feature type="binding site" evidence="9">
    <location>
        <position position="165"/>
    </location>
    <ligand>
        <name>alpha-D-glucose 1-phosphate</name>
        <dbReference type="ChEBI" id="CHEBI:58601"/>
    </ligand>
</feature>
<dbReference type="InterPro" id="IPR005836">
    <property type="entry name" value="ADP_Glu_pyroP_CS"/>
</dbReference>
<keyword evidence="13" id="KW-1185">Reference proteome</keyword>
<evidence type="ECO:0000259" key="11">
    <source>
        <dbReference type="Pfam" id="PF24894"/>
    </source>
</evidence>
<dbReference type="InterPro" id="IPR029044">
    <property type="entry name" value="Nucleotide-diphossugar_trans"/>
</dbReference>
<evidence type="ECO:0000256" key="3">
    <source>
        <dbReference type="ARBA" id="ARBA00022679"/>
    </source>
</evidence>
<evidence type="ECO:0000256" key="6">
    <source>
        <dbReference type="ARBA" id="ARBA00022840"/>
    </source>
</evidence>
<feature type="site" description="Could play a key role in the communication between the regulatory and the substrate sites" evidence="9">
    <location>
        <position position="99"/>
    </location>
</feature>
<dbReference type="Pfam" id="PF00483">
    <property type="entry name" value="NTP_transferase"/>
    <property type="match status" value="1"/>
</dbReference>
<dbReference type="PROSITE" id="PS00810">
    <property type="entry name" value="ADP_GLC_PYROPHOSPH_3"/>
    <property type="match status" value="1"/>
</dbReference>
<evidence type="ECO:0000313" key="13">
    <source>
        <dbReference type="Proteomes" id="UP001596047"/>
    </source>
</evidence>
<comment type="function">
    <text evidence="9">Involved in the biosynthesis of ADP-glucose, a building block required for the elongation reactions to produce glycogen. Catalyzes the reaction between ATP and alpha-D-glucose 1-phosphate (G1P) to produce pyrophosphate and ADP-Glc.</text>
</comment>
<dbReference type="InterPro" id="IPR005835">
    <property type="entry name" value="NTP_transferase_dom"/>
</dbReference>
<keyword evidence="2 9" id="KW-0321">Glycogen metabolism</keyword>
<dbReference type="Gene3D" id="3.90.550.10">
    <property type="entry name" value="Spore Coat Polysaccharide Biosynthesis Protein SpsA, Chain A"/>
    <property type="match status" value="1"/>
</dbReference>
<dbReference type="Pfam" id="PF24894">
    <property type="entry name" value="Hexapep_GlmU"/>
    <property type="match status" value="1"/>
</dbReference>
<sequence>MGRKRMVAMLLAGGEGKRLGVLTKDLAKPAVHFGGKYRIIDFTLSNCAHSGIDTVGVLTQYQPLVLNTYLGIGSPWGLDRRDGGMSILPPYMKQKGGMWYKGTANAIYQNMGFIDRFDPDYVLVISGDHIYKMDYELMLKDHEQRGADVTIACIEVDWKEASRFGIMHVDDDSRVTSFEEKPKVPTSNLASMGVYIFSWPVLQKYLIRDEANRLSGNDFGKDVIPAMIQDGVKLNAYTFEGYWKDVGTLESLWEANMDLLAESPALDINDRNWRIYSVNPNRPAQYVAAGADVSNSLITEGCIVEGFVQRSVLFYGVHCDADSRIHESVIMPNVKIGKGVHIYRAIIGEGTIIADGVTIGSPNKGRITVIGNDEYVGTNQTLEEVEQP</sequence>
<dbReference type="RefSeq" id="WP_379190811.1">
    <property type="nucleotide sequence ID" value="NZ_JBHSOW010000092.1"/>
</dbReference>
<evidence type="ECO:0000313" key="12">
    <source>
        <dbReference type="EMBL" id="MFC5652179.1"/>
    </source>
</evidence>
<feature type="domain" description="Glucose-1-phosphate adenylyltransferase/Bifunctional protein GlmU-like C-terminal hexapeptide" evidence="11">
    <location>
        <begin position="291"/>
        <end position="361"/>
    </location>
</feature>